<dbReference type="EMBL" id="JAIWYP010000002">
    <property type="protein sequence ID" value="KAH3875284.1"/>
    <property type="molecule type" value="Genomic_DNA"/>
</dbReference>
<comment type="caution">
    <text evidence="2">The sequence shown here is derived from an EMBL/GenBank/DDBJ whole genome shotgun (WGS) entry which is preliminary data.</text>
</comment>
<reference evidence="2" key="1">
    <citation type="journal article" date="2019" name="bioRxiv">
        <title>The Genome of the Zebra Mussel, Dreissena polymorpha: A Resource for Invasive Species Research.</title>
        <authorList>
            <person name="McCartney M.A."/>
            <person name="Auch B."/>
            <person name="Kono T."/>
            <person name="Mallez S."/>
            <person name="Zhang Y."/>
            <person name="Obille A."/>
            <person name="Becker A."/>
            <person name="Abrahante J.E."/>
            <person name="Garbe J."/>
            <person name="Badalamenti J.P."/>
            <person name="Herman A."/>
            <person name="Mangelson H."/>
            <person name="Liachko I."/>
            <person name="Sullivan S."/>
            <person name="Sone E.D."/>
            <person name="Koren S."/>
            <person name="Silverstein K.A.T."/>
            <person name="Beckman K.B."/>
            <person name="Gohl D.M."/>
        </authorList>
    </citation>
    <scope>NUCLEOTIDE SEQUENCE</scope>
    <source>
        <strain evidence="2">Duluth1</strain>
        <tissue evidence="2">Whole animal</tissue>
    </source>
</reference>
<evidence type="ECO:0000259" key="1">
    <source>
        <dbReference type="Pfam" id="PF21787"/>
    </source>
</evidence>
<evidence type="ECO:0000313" key="2">
    <source>
        <dbReference type="EMBL" id="KAH3875284.1"/>
    </source>
</evidence>
<name>A0A9D4MFP0_DREPO</name>
<sequence>MPCTSVKVKIPTGWICNGNEVEKVVVFRSDMTFNVHIRGREIDLESNYIAGTYCLTCEGIKEVLEQVNCIQLCQGITIKKHNYIPHSNIQQELLTKQGDENINHNIVRSKLCKQFAILNNRQIPNCTTCQRLTIKYPENTPKPSVVDTLRNLVPTASDATLTFLASQVNNAQNKCSNQNRWDSTTINECLQLFTRSPEGYKSLRKSEVLLLPSPSLLLLYKNSIQQSPGFHENIFRWMYEEANRMDIPTEGRIGGILLDEMTIQEKIEIVRQGDSLSMIGFVDLGVESQAVDSLKSGTCTKN</sequence>
<proteinExistence type="predicted"/>
<dbReference type="AlphaFoldDB" id="A0A9D4MFP0"/>
<reference evidence="2" key="2">
    <citation type="submission" date="2020-11" db="EMBL/GenBank/DDBJ databases">
        <authorList>
            <person name="McCartney M.A."/>
            <person name="Auch B."/>
            <person name="Kono T."/>
            <person name="Mallez S."/>
            <person name="Becker A."/>
            <person name="Gohl D.M."/>
            <person name="Silverstein K.A.T."/>
            <person name="Koren S."/>
            <person name="Bechman K.B."/>
            <person name="Herman A."/>
            <person name="Abrahante J.E."/>
            <person name="Garbe J."/>
        </authorList>
    </citation>
    <scope>NUCLEOTIDE SEQUENCE</scope>
    <source>
        <strain evidence="2">Duluth1</strain>
        <tissue evidence="2">Whole animal</tissue>
    </source>
</reference>
<evidence type="ECO:0000313" key="3">
    <source>
        <dbReference type="Proteomes" id="UP000828390"/>
    </source>
</evidence>
<dbReference type="InterPro" id="IPR048365">
    <property type="entry name" value="TNP-like_RNaseH_N"/>
</dbReference>
<dbReference type="Pfam" id="PF21787">
    <property type="entry name" value="TNP-like_RNaseH_N"/>
    <property type="match status" value="1"/>
</dbReference>
<keyword evidence="3" id="KW-1185">Reference proteome</keyword>
<accession>A0A9D4MFP0</accession>
<feature type="domain" description="Transposable element P transposase-like RNase H" evidence="1">
    <location>
        <begin position="227"/>
        <end position="293"/>
    </location>
</feature>
<protein>
    <recommendedName>
        <fullName evidence="1">Transposable element P transposase-like RNase H domain-containing protein</fullName>
    </recommendedName>
</protein>
<gene>
    <name evidence="2" type="ORF">DPMN_038547</name>
</gene>
<organism evidence="2 3">
    <name type="scientific">Dreissena polymorpha</name>
    <name type="common">Zebra mussel</name>
    <name type="synonym">Mytilus polymorpha</name>
    <dbReference type="NCBI Taxonomy" id="45954"/>
    <lineage>
        <taxon>Eukaryota</taxon>
        <taxon>Metazoa</taxon>
        <taxon>Spiralia</taxon>
        <taxon>Lophotrochozoa</taxon>
        <taxon>Mollusca</taxon>
        <taxon>Bivalvia</taxon>
        <taxon>Autobranchia</taxon>
        <taxon>Heteroconchia</taxon>
        <taxon>Euheterodonta</taxon>
        <taxon>Imparidentia</taxon>
        <taxon>Neoheterodontei</taxon>
        <taxon>Myida</taxon>
        <taxon>Dreissenoidea</taxon>
        <taxon>Dreissenidae</taxon>
        <taxon>Dreissena</taxon>
    </lineage>
</organism>
<dbReference type="Proteomes" id="UP000828390">
    <property type="component" value="Unassembled WGS sequence"/>
</dbReference>